<evidence type="ECO:0000313" key="1">
    <source>
        <dbReference type="EMBL" id="KAJ8681624.1"/>
    </source>
</evidence>
<evidence type="ECO:0000313" key="2">
    <source>
        <dbReference type="Proteomes" id="UP001239111"/>
    </source>
</evidence>
<dbReference type="EMBL" id="CM056741">
    <property type="protein sequence ID" value="KAJ8681624.1"/>
    <property type="molecule type" value="Genomic_DNA"/>
</dbReference>
<keyword evidence="2" id="KW-1185">Reference proteome</keyword>
<sequence>MALDCSGGENRAFVGTSVGQKERRDSEIHRQPRVLPPPTSATTAMRQPELFRPPSRAVQHHQPPQHLTGTSAAAASNWAPLQSARIYREALCLDDALQPPHPPIVDAQWW</sequence>
<dbReference type="Proteomes" id="UP001239111">
    <property type="component" value="Chromosome 1"/>
</dbReference>
<protein>
    <submittedName>
        <fullName evidence="1">Uncharacterized protein</fullName>
    </submittedName>
</protein>
<accession>A0ACC2PDG1</accession>
<proteinExistence type="predicted"/>
<reference evidence="1" key="1">
    <citation type="submission" date="2023-04" db="EMBL/GenBank/DDBJ databases">
        <title>A chromosome-level genome assembly of the parasitoid wasp Eretmocerus hayati.</title>
        <authorList>
            <person name="Zhong Y."/>
            <person name="Liu S."/>
            <person name="Liu Y."/>
        </authorList>
    </citation>
    <scope>NUCLEOTIDE SEQUENCE</scope>
    <source>
        <strain evidence="1">ZJU_SS_LIU_2023</strain>
    </source>
</reference>
<organism evidence="1 2">
    <name type="scientific">Eretmocerus hayati</name>
    <dbReference type="NCBI Taxonomy" id="131215"/>
    <lineage>
        <taxon>Eukaryota</taxon>
        <taxon>Metazoa</taxon>
        <taxon>Ecdysozoa</taxon>
        <taxon>Arthropoda</taxon>
        <taxon>Hexapoda</taxon>
        <taxon>Insecta</taxon>
        <taxon>Pterygota</taxon>
        <taxon>Neoptera</taxon>
        <taxon>Endopterygota</taxon>
        <taxon>Hymenoptera</taxon>
        <taxon>Apocrita</taxon>
        <taxon>Proctotrupomorpha</taxon>
        <taxon>Chalcidoidea</taxon>
        <taxon>Aphelinidae</taxon>
        <taxon>Aphelininae</taxon>
        <taxon>Eretmocerus</taxon>
    </lineage>
</organism>
<gene>
    <name evidence="1" type="ORF">QAD02_017416</name>
</gene>
<comment type="caution">
    <text evidence="1">The sequence shown here is derived from an EMBL/GenBank/DDBJ whole genome shotgun (WGS) entry which is preliminary data.</text>
</comment>
<name>A0ACC2PDG1_9HYME</name>